<dbReference type="EMBL" id="CADCTU010000849">
    <property type="protein sequence ID" value="CAA9358819.1"/>
    <property type="molecule type" value="Genomic_DNA"/>
</dbReference>
<evidence type="ECO:0000256" key="1">
    <source>
        <dbReference type="SAM" id="MobiDB-lite"/>
    </source>
</evidence>
<feature type="compositionally biased region" description="Polar residues" evidence="1">
    <location>
        <begin position="39"/>
        <end position="55"/>
    </location>
</feature>
<feature type="region of interest" description="Disordered" evidence="1">
    <location>
        <begin position="1"/>
        <end position="26"/>
    </location>
</feature>
<protein>
    <submittedName>
        <fullName evidence="2">Uncharacterized protein</fullName>
    </submittedName>
</protein>
<sequence>CCCRGAGSSTARSPRWPTSAGSPATPSLWPRPCARCTSASTPSPCSLAPSATNAAARNERR</sequence>
<reference evidence="2" key="1">
    <citation type="submission" date="2020-02" db="EMBL/GenBank/DDBJ databases">
        <authorList>
            <person name="Meier V. D."/>
        </authorList>
    </citation>
    <scope>NUCLEOTIDE SEQUENCE</scope>
    <source>
        <strain evidence="2">AVDCRST_MAG11</strain>
    </source>
</reference>
<proteinExistence type="predicted"/>
<feature type="region of interest" description="Disordered" evidence="1">
    <location>
        <begin position="39"/>
        <end position="61"/>
    </location>
</feature>
<feature type="non-terminal residue" evidence="2">
    <location>
        <position position="1"/>
    </location>
</feature>
<name>A0A6J4MJA2_9BACT</name>
<organism evidence="2">
    <name type="scientific">uncultured Gemmatimonadaceae bacterium</name>
    <dbReference type="NCBI Taxonomy" id="246130"/>
    <lineage>
        <taxon>Bacteria</taxon>
        <taxon>Pseudomonadati</taxon>
        <taxon>Gemmatimonadota</taxon>
        <taxon>Gemmatimonadia</taxon>
        <taxon>Gemmatimonadales</taxon>
        <taxon>Gemmatimonadaceae</taxon>
        <taxon>environmental samples</taxon>
    </lineage>
</organism>
<gene>
    <name evidence="2" type="ORF">AVDCRST_MAG11-3984</name>
</gene>
<feature type="non-terminal residue" evidence="2">
    <location>
        <position position="61"/>
    </location>
</feature>
<accession>A0A6J4MJA2</accession>
<evidence type="ECO:0000313" key="2">
    <source>
        <dbReference type="EMBL" id="CAA9358819.1"/>
    </source>
</evidence>
<dbReference type="AlphaFoldDB" id="A0A6J4MJA2"/>